<dbReference type="RefSeq" id="WP_120515221.1">
    <property type="nucleotide sequence ID" value="NZ_QXZY01000003.1"/>
</dbReference>
<gene>
    <name evidence="1" type="ORF">EG028_05560</name>
</gene>
<name>A0A3N4N4T5_9BACT</name>
<reference evidence="2" key="1">
    <citation type="submission" date="2018-11" db="EMBL/GenBank/DDBJ databases">
        <title>Chitinophaga lutea sp.nov., isolate from arsenic contaminated soil.</title>
        <authorList>
            <person name="Zong Y."/>
        </authorList>
    </citation>
    <scope>NUCLEOTIDE SEQUENCE [LARGE SCALE GENOMIC DNA]</scope>
    <source>
        <strain evidence="2">YLT18</strain>
    </source>
</reference>
<accession>A0A3N4N4T5</accession>
<dbReference type="Proteomes" id="UP000279089">
    <property type="component" value="Unassembled WGS sequence"/>
</dbReference>
<organism evidence="1 2">
    <name type="scientific">Chitinophaga barathri</name>
    <dbReference type="NCBI Taxonomy" id="1647451"/>
    <lineage>
        <taxon>Bacteria</taxon>
        <taxon>Pseudomonadati</taxon>
        <taxon>Bacteroidota</taxon>
        <taxon>Chitinophagia</taxon>
        <taxon>Chitinophagales</taxon>
        <taxon>Chitinophagaceae</taxon>
        <taxon>Chitinophaga</taxon>
    </lineage>
</organism>
<dbReference type="EMBL" id="RMBX01000002">
    <property type="protein sequence ID" value="RPD42633.1"/>
    <property type="molecule type" value="Genomic_DNA"/>
</dbReference>
<dbReference type="OrthoDB" id="4301792at2"/>
<sequence length="174" mass="20393">MIRVVLLFILVLQCSCTGLNEWRERKQKATWERRVAEFERGQQQYVILPGLTGYIYRPEEVEERVGEDETRKIALSLADVLETEKYMREQMVRIDTPRTFSSPHVHQKLSGYGRQYVGYMNVAGERIVWVNAIWGGFPLHRGIESVKDGGDYYWNVKVNLTRKKVYDLYINGEA</sequence>
<proteinExistence type="predicted"/>
<evidence type="ECO:0000313" key="2">
    <source>
        <dbReference type="Proteomes" id="UP000279089"/>
    </source>
</evidence>
<dbReference type="AlphaFoldDB" id="A0A3N4N4T5"/>
<keyword evidence="2" id="KW-1185">Reference proteome</keyword>
<evidence type="ECO:0000313" key="1">
    <source>
        <dbReference type="EMBL" id="RPD42633.1"/>
    </source>
</evidence>
<protein>
    <submittedName>
        <fullName evidence="1">Uncharacterized protein</fullName>
    </submittedName>
</protein>
<comment type="caution">
    <text evidence="1">The sequence shown here is derived from an EMBL/GenBank/DDBJ whole genome shotgun (WGS) entry which is preliminary data.</text>
</comment>